<dbReference type="RefSeq" id="WP_344174640.1">
    <property type="nucleotide sequence ID" value="NZ_BAAANC010000002.1"/>
</dbReference>
<evidence type="ECO:0000313" key="6">
    <source>
        <dbReference type="Proteomes" id="UP001500363"/>
    </source>
</evidence>
<proteinExistence type="inferred from homology"/>
<organism evidence="5 6">
    <name type="scientific">Kribbella lupini</name>
    <dbReference type="NCBI Taxonomy" id="291602"/>
    <lineage>
        <taxon>Bacteria</taxon>
        <taxon>Bacillati</taxon>
        <taxon>Actinomycetota</taxon>
        <taxon>Actinomycetes</taxon>
        <taxon>Propionibacteriales</taxon>
        <taxon>Kribbellaceae</taxon>
        <taxon>Kribbella</taxon>
    </lineage>
</organism>
<gene>
    <name evidence="5" type="ORF">GCM10009741_30700</name>
</gene>
<name>A0ABP4LLL4_9ACTN</name>
<keyword evidence="6" id="KW-1185">Reference proteome</keyword>
<comment type="caution">
    <text evidence="5">The sequence shown here is derived from an EMBL/GenBank/DDBJ whole genome shotgun (WGS) entry which is preliminary data.</text>
</comment>
<protein>
    <submittedName>
        <fullName evidence="5">Gfo/Idh/MocA family oxidoreductase</fullName>
    </submittedName>
</protein>
<dbReference type="Gene3D" id="3.30.360.10">
    <property type="entry name" value="Dihydrodipicolinate Reductase, domain 2"/>
    <property type="match status" value="1"/>
</dbReference>
<reference evidence="6" key="1">
    <citation type="journal article" date="2019" name="Int. J. Syst. Evol. Microbiol.">
        <title>The Global Catalogue of Microorganisms (GCM) 10K type strain sequencing project: providing services to taxonomists for standard genome sequencing and annotation.</title>
        <authorList>
            <consortium name="The Broad Institute Genomics Platform"/>
            <consortium name="The Broad Institute Genome Sequencing Center for Infectious Disease"/>
            <person name="Wu L."/>
            <person name="Ma J."/>
        </authorList>
    </citation>
    <scope>NUCLEOTIDE SEQUENCE [LARGE SCALE GENOMIC DNA]</scope>
    <source>
        <strain evidence="6">JCM 14303</strain>
    </source>
</reference>
<evidence type="ECO:0000259" key="3">
    <source>
        <dbReference type="Pfam" id="PF01408"/>
    </source>
</evidence>
<dbReference type="SUPFAM" id="SSF55347">
    <property type="entry name" value="Glyceraldehyde-3-phosphate dehydrogenase-like, C-terminal domain"/>
    <property type="match status" value="1"/>
</dbReference>
<evidence type="ECO:0000259" key="4">
    <source>
        <dbReference type="Pfam" id="PF02894"/>
    </source>
</evidence>
<dbReference type="EMBL" id="BAAANC010000002">
    <property type="protein sequence ID" value="GAA1526898.1"/>
    <property type="molecule type" value="Genomic_DNA"/>
</dbReference>
<evidence type="ECO:0000256" key="2">
    <source>
        <dbReference type="ARBA" id="ARBA00023002"/>
    </source>
</evidence>
<evidence type="ECO:0000313" key="5">
    <source>
        <dbReference type="EMBL" id="GAA1526898.1"/>
    </source>
</evidence>
<feature type="domain" description="Gfo/Idh/MocA-like oxidoreductase N-terminal" evidence="3">
    <location>
        <begin position="11"/>
        <end position="128"/>
    </location>
</feature>
<keyword evidence="2" id="KW-0560">Oxidoreductase</keyword>
<evidence type="ECO:0000256" key="1">
    <source>
        <dbReference type="ARBA" id="ARBA00010928"/>
    </source>
</evidence>
<dbReference type="PANTHER" id="PTHR42840:SF3">
    <property type="entry name" value="BINDING ROSSMANN FOLD OXIDOREDUCTASE, PUTATIVE (AFU_ORTHOLOGUE AFUA_2G10240)-RELATED"/>
    <property type="match status" value="1"/>
</dbReference>
<comment type="similarity">
    <text evidence="1">Belongs to the Gfo/Idh/MocA family.</text>
</comment>
<dbReference type="InterPro" id="IPR000683">
    <property type="entry name" value="Gfo/Idh/MocA-like_OxRdtase_N"/>
</dbReference>
<sequence length="351" mass="37445">MRTDHGLQVVRLGLLGAGRIGSMHAGNVARRVPGAELVAVADPRVEAARELADKYGARACGVDELLADPEIDAVLITSIAAVQSELIVRAAEAGKAVWSEKPASLTVEEIDQAIAATKAAGVPFQVGFNRRFAADFAAARATIDAGGIGTPQLMRSITRDPGWPAGLSNAGGVRPWTIFRETLIHDFDTLLWLNPGAEVVEVYTRGDALVAPQFKADGLIDTAVVVLTFDNGAIATAEANFSALYGYDVRGEVFGSKGMVVAGRLPSTTAVQYDASGLHQQTMRSDEQMFGDAYVQELVDFTEVVRGNAEPPVTGEDARRALTIALAAMRSYEQHSPIQITRNDRLTKEDI</sequence>
<dbReference type="Pfam" id="PF02894">
    <property type="entry name" value="GFO_IDH_MocA_C"/>
    <property type="match status" value="1"/>
</dbReference>
<dbReference type="Pfam" id="PF01408">
    <property type="entry name" value="GFO_IDH_MocA"/>
    <property type="match status" value="1"/>
</dbReference>
<dbReference type="PANTHER" id="PTHR42840">
    <property type="entry name" value="NAD(P)-BINDING ROSSMANN-FOLD SUPERFAMILY PROTEIN-RELATED"/>
    <property type="match status" value="1"/>
</dbReference>
<feature type="domain" description="Gfo/Idh/MocA-like oxidoreductase C-terminal" evidence="4">
    <location>
        <begin position="181"/>
        <end position="340"/>
    </location>
</feature>
<dbReference type="Gene3D" id="3.40.50.720">
    <property type="entry name" value="NAD(P)-binding Rossmann-like Domain"/>
    <property type="match status" value="1"/>
</dbReference>
<accession>A0ABP4LLL4</accession>
<dbReference type="SUPFAM" id="SSF51735">
    <property type="entry name" value="NAD(P)-binding Rossmann-fold domains"/>
    <property type="match status" value="1"/>
</dbReference>
<dbReference type="InterPro" id="IPR004104">
    <property type="entry name" value="Gfo/Idh/MocA-like_OxRdtase_C"/>
</dbReference>
<dbReference type="InterPro" id="IPR036291">
    <property type="entry name" value="NAD(P)-bd_dom_sf"/>
</dbReference>
<dbReference type="Proteomes" id="UP001500363">
    <property type="component" value="Unassembled WGS sequence"/>
</dbReference>